<dbReference type="RefSeq" id="WP_069327795.1">
    <property type="nucleotide sequence ID" value="NZ_MDER01000040.1"/>
</dbReference>
<evidence type="ECO:0000259" key="1">
    <source>
        <dbReference type="Pfam" id="PF21805"/>
    </source>
</evidence>
<comment type="caution">
    <text evidence="2">The sequence shown here is derived from an EMBL/GenBank/DDBJ whole genome shotgun (WGS) entry which is preliminary data.</text>
</comment>
<evidence type="ECO:0000313" key="2">
    <source>
        <dbReference type="EMBL" id="ODP28215.1"/>
    </source>
</evidence>
<organism evidence="2 3">
    <name type="scientific">Paenibacillus nuruki</name>
    <dbReference type="NCBI Taxonomy" id="1886670"/>
    <lineage>
        <taxon>Bacteria</taxon>
        <taxon>Bacillati</taxon>
        <taxon>Bacillota</taxon>
        <taxon>Bacilli</taxon>
        <taxon>Bacillales</taxon>
        <taxon>Paenibacillaceae</taxon>
        <taxon>Paenibacillus</taxon>
    </lineage>
</organism>
<dbReference type="AlphaFoldDB" id="A0A1E3L4X2"/>
<protein>
    <recommendedName>
        <fullName evidence="1">Imm-5-like domain-containing protein</fullName>
    </recommendedName>
</protein>
<reference evidence="2 3" key="1">
    <citation type="submission" date="2016-08" db="EMBL/GenBank/DDBJ databases">
        <title>Genome sequencing of Paenibacillus sp. TI45-13ar, isolated from Korean traditional nuruk.</title>
        <authorList>
            <person name="Kim S.-J."/>
        </authorList>
    </citation>
    <scope>NUCLEOTIDE SEQUENCE [LARGE SCALE GENOMIC DNA]</scope>
    <source>
        <strain evidence="2 3">TI45-13ar</strain>
    </source>
</reference>
<dbReference type="InterPro" id="IPR048667">
    <property type="entry name" value="Imm5-like"/>
</dbReference>
<sequence length="154" mass="17521">MSKSKIKIIDDLSLRAEIEQKIEKMSHVQLAQWALSLAKHVLPYLEQELPNLEQVEQAFKVNELWQVGQATVHQVRQAGFQIHKIARECQSEIAKTAARTAGQAVAVGHMREHAIVASDYAIKVIGLASDNKMKCITEERTWQLIQLQNFQQDH</sequence>
<accession>A0A1E3L4X2</accession>
<dbReference type="PATRIC" id="fig|1886670.3.peg.2413"/>
<feature type="domain" description="Imm-5-like" evidence="1">
    <location>
        <begin position="21"/>
        <end position="149"/>
    </location>
</feature>
<keyword evidence="3" id="KW-1185">Reference proteome</keyword>
<evidence type="ECO:0000313" key="3">
    <source>
        <dbReference type="Proteomes" id="UP000094578"/>
    </source>
</evidence>
<dbReference type="Pfam" id="PF21805">
    <property type="entry name" value="Imm5_like"/>
    <property type="match status" value="1"/>
</dbReference>
<dbReference type="EMBL" id="MDER01000040">
    <property type="protein sequence ID" value="ODP28215.1"/>
    <property type="molecule type" value="Genomic_DNA"/>
</dbReference>
<name>A0A1E3L4X2_9BACL</name>
<gene>
    <name evidence="2" type="ORF">PTI45_02372</name>
</gene>
<dbReference type="Proteomes" id="UP000094578">
    <property type="component" value="Unassembled WGS sequence"/>
</dbReference>
<proteinExistence type="predicted"/>
<dbReference type="STRING" id="1886670.PTI45_02372"/>